<organism evidence="2 3">
    <name type="scientific">Candidatus Methanoplasma termitum</name>
    <dbReference type="NCBI Taxonomy" id="1577791"/>
    <lineage>
        <taxon>Archaea</taxon>
        <taxon>Methanobacteriati</taxon>
        <taxon>Thermoplasmatota</taxon>
        <taxon>Thermoplasmata</taxon>
        <taxon>Methanomassiliicoccales</taxon>
        <taxon>Methanomassiliicoccaceae</taxon>
        <taxon>Candidatus Methanoplasma</taxon>
    </lineage>
</organism>
<reference evidence="2 3" key="1">
    <citation type="journal article" date="2014" name="Appl. Environ. Microbiol.">
        <title>Comparative Genome Analysis of 'Candidatus Methanoplasma termitum' Indicates a New Mode of Energy Metabolism in the Seventh Order of Methanogens.</title>
        <authorList>
            <person name="Lang K."/>
            <person name="Schuldes J."/>
            <person name="Klingl A."/>
            <person name="Poehlein A."/>
            <person name="Daniel R."/>
            <person name="Brune A."/>
        </authorList>
    </citation>
    <scope>NUCLEOTIDE SEQUENCE [LARGE SCALE GENOMIC DNA]</scope>
    <source>
        <strain evidence="3">Mpt1</strain>
    </source>
</reference>
<dbReference type="STRING" id="1577791.Mpt1_c10210"/>
<dbReference type="AlphaFoldDB" id="A0A0A7LD07"/>
<evidence type="ECO:0000313" key="3">
    <source>
        <dbReference type="Proteomes" id="UP000030787"/>
    </source>
</evidence>
<sequence>MSTSRSGIERADKDATEGQTGKKKSNRFKAKLYLDSEYIFTEDDRYAPSDPMGRLYSEGRYWTKMRPEDLPEWYVKGRIYRRYGSLSALGVKHLLYVPNYFFDHHMYKYDFLYVSFNEEIKRIEREDGFDYCEGYDYQLTASMITAFVDAAEKYSGYDVTEIRKELKRKEEWFYERNRLKRETAKAQYKCLGEAKEK</sequence>
<feature type="compositionally biased region" description="Basic and acidic residues" evidence="1">
    <location>
        <begin position="7"/>
        <end position="16"/>
    </location>
</feature>
<feature type="region of interest" description="Disordered" evidence="1">
    <location>
        <begin position="1"/>
        <end position="25"/>
    </location>
</feature>
<dbReference type="Proteomes" id="UP000030787">
    <property type="component" value="Chromosome"/>
</dbReference>
<dbReference type="HOGENOM" id="CLU_1381344_0_0_2"/>
<evidence type="ECO:0000256" key="1">
    <source>
        <dbReference type="SAM" id="MobiDB-lite"/>
    </source>
</evidence>
<protein>
    <submittedName>
        <fullName evidence="2">Uncharacterized protein</fullName>
    </submittedName>
</protein>
<keyword evidence="3" id="KW-1185">Reference proteome</keyword>
<dbReference type="GeneID" id="24818683"/>
<gene>
    <name evidence="2" type="ORF">Mpt1_c10210</name>
</gene>
<name>A0A0A7LD07_9ARCH</name>
<accession>A0A0A7LD07</accession>
<dbReference type="RefSeq" id="WP_048112794.1">
    <property type="nucleotide sequence ID" value="NZ_CP010070.1"/>
</dbReference>
<dbReference type="KEGG" id="mear:Mpt1_c10210"/>
<evidence type="ECO:0000313" key="2">
    <source>
        <dbReference type="EMBL" id="AIZ56893.1"/>
    </source>
</evidence>
<proteinExistence type="predicted"/>
<dbReference type="EMBL" id="CP010070">
    <property type="protein sequence ID" value="AIZ56893.1"/>
    <property type="molecule type" value="Genomic_DNA"/>
</dbReference>